<dbReference type="InterPro" id="IPR000408">
    <property type="entry name" value="Reg_chr_condens"/>
</dbReference>
<reference evidence="3 4" key="1">
    <citation type="submission" date="2020-02" db="EMBL/GenBank/DDBJ databases">
        <authorList>
            <person name="Chen W.-M."/>
        </authorList>
    </citation>
    <scope>NUCLEOTIDE SEQUENCE [LARGE SCALE GENOMIC DNA]</scope>
    <source>
        <strain evidence="3 4">TWA-26</strain>
    </source>
</reference>
<dbReference type="Pfam" id="PF13540">
    <property type="entry name" value="RCC1_2"/>
    <property type="match status" value="1"/>
</dbReference>
<comment type="caution">
    <text evidence="3">The sequence shown here is derived from an EMBL/GenBank/DDBJ whole genome shotgun (WGS) entry which is preliminary data.</text>
</comment>
<evidence type="ECO:0000313" key="4">
    <source>
        <dbReference type="Proteomes" id="UP000761423"/>
    </source>
</evidence>
<evidence type="ECO:0000256" key="1">
    <source>
        <dbReference type="ARBA" id="ARBA00022729"/>
    </source>
</evidence>
<evidence type="ECO:0000313" key="3">
    <source>
        <dbReference type="EMBL" id="NHM03496.1"/>
    </source>
</evidence>
<keyword evidence="1" id="KW-0732">Signal</keyword>
<feature type="domain" description="Secretion system C-terminal sorting" evidence="2">
    <location>
        <begin position="393"/>
        <end position="467"/>
    </location>
</feature>
<dbReference type="PANTHER" id="PTHR45982:SF1">
    <property type="entry name" value="REGULATOR OF CHROMOSOME CONDENSATION"/>
    <property type="match status" value="1"/>
</dbReference>
<dbReference type="PRINTS" id="PR00633">
    <property type="entry name" value="RCCNDNSATION"/>
</dbReference>
<dbReference type="Pfam" id="PF00415">
    <property type="entry name" value="RCC1"/>
    <property type="match status" value="4"/>
</dbReference>
<proteinExistence type="predicted"/>
<dbReference type="Pfam" id="PF18962">
    <property type="entry name" value="Por_Secre_tail"/>
    <property type="match status" value="1"/>
</dbReference>
<keyword evidence="4" id="KW-1185">Reference proteome</keyword>
<dbReference type="SUPFAM" id="SSF50985">
    <property type="entry name" value="RCC1/BLIP-II"/>
    <property type="match status" value="1"/>
</dbReference>
<sequence length="468" mass="50156">MLKKITLIFLWITVTGFSQCYNGFEIGDYHVVSIKSDGSLWGWGSSDIGQLSIINLINPTPFQIGTATDWLKVSTGAYNTFIIKNNGTLWAMGNGMYGLLGNGSTTQVNPTLQQIGTATNWQKISASTDMTIGLKTDGTIWGWGQNDQYEMGNNTCCANQLTPIQIGTANHWVDIETSRGASVFALKNDGTIWGWGLNLAGLLGNSTVMARSIPTQLNTDTDWASIHVGAAHILALKTNGTLWSWGGGEYGQTGDNFPSSYYRDTPTQVGTDIWSKVFAGWKVSFGIKPDGTLWAWGLNDVGQLGIGNTTNQFTPVQVGTDTNWVDVVSGGSGNDQFTIATKSNGSVWAWGDNQGGQYGNGTVGNPVYVPTLMSGLCATLSATEFQQENVFTMYPNPAKDVVNLAYNLTDTNATVSIYDVTGRLIHEVALDAVSGNSELHVSTYPAGVYLVLVKQGAAVVSSSKLVVE</sequence>
<dbReference type="PROSITE" id="PS50012">
    <property type="entry name" value="RCC1_3"/>
    <property type="match status" value="4"/>
</dbReference>
<dbReference type="InterPro" id="IPR009091">
    <property type="entry name" value="RCC1/BLIP-II"/>
</dbReference>
<dbReference type="InterPro" id="IPR051553">
    <property type="entry name" value="Ran_GTPase-activating"/>
</dbReference>
<dbReference type="Proteomes" id="UP000761423">
    <property type="component" value="Unassembled WGS sequence"/>
</dbReference>
<name>A0ABX0IDR5_9FLAO</name>
<organism evidence="3 4">
    <name type="scientific">Flavobacterium celericrescens</name>
    <dbReference type="NCBI Taxonomy" id="2709780"/>
    <lineage>
        <taxon>Bacteria</taxon>
        <taxon>Pseudomonadati</taxon>
        <taxon>Bacteroidota</taxon>
        <taxon>Flavobacteriia</taxon>
        <taxon>Flavobacteriales</taxon>
        <taxon>Flavobacteriaceae</taxon>
        <taxon>Flavobacterium</taxon>
    </lineage>
</organism>
<accession>A0ABX0IDR5</accession>
<dbReference type="Gene3D" id="2.130.10.30">
    <property type="entry name" value="Regulator of chromosome condensation 1/beta-lactamase-inhibitor protein II"/>
    <property type="match status" value="2"/>
</dbReference>
<dbReference type="PANTHER" id="PTHR45982">
    <property type="entry name" value="REGULATOR OF CHROMOSOME CONDENSATION"/>
    <property type="match status" value="1"/>
</dbReference>
<gene>
    <name evidence="3" type="ORF">G4L40_02125</name>
</gene>
<dbReference type="NCBIfam" id="TIGR04183">
    <property type="entry name" value="Por_Secre_tail"/>
    <property type="match status" value="1"/>
</dbReference>
<dbReference type="RefSeq" id="WP_166235500.1">
    <property type="nucleotide sequence ID" value="NZ_JAAJBV010000001.1"/>
</dbReference>
<evidence type="ECO:0000259" key="2">
    <source>
        <dbReference type="Pfam" id="PF18962"/>
    </source>
</evidence>
<dbReference type="InterPro" id="IPR026444">
    <property type="entry name" value="Secre_tail"/>
</dbReference>
<dbReference type="EMBL" id="JAAJBV010000001">
    <property type="protein sequence ID" value="NHM03496.1"/>
    <property type="molecule type" value="Genomic_DNA"/>
</dbReference>
<protein>
    <submittedName>
        <fullName evidence="3">T9SS type A sorting domain-containing protein</fullName>
    </submittedName>
</protein>